<keyword evidence="5 6" id="KW-0472">Membrane</keyword>
<dbReference type="EMBL" id="CM001403">
    <property type="protein sequence ID" value="EHQ29628.1"/>
    <property type="molecule type" value="Genomic_DNA"/>
</dbReference>
<proteinExistence type="predicted"/>
<evidence type="ECO:0000313" key="9">
    <source>
        <dbReference type="EMBL" id="EHQ29628.1"/>
    </source>
</evidence>
<dbReference type="RefSeq" id="WP_008510937.1">
    <property type="nucleotide sequence ID" value="NZ_CM001403.1"/>
</dbReference>
<dbReference type="Pfam" id="PF02687">
    <property type="entry name" value="FtsX"/>
    <property type="match status" value="2"/>
</dbReference>
<dbReference type="Proteomes" id="UP000002774">
    <property type="component" value="Chromosome"/>
</dbReference>
<comment type="subcellular location">
    <subcellularLocation>
        <location evidence="1">Cell membrane</location>
        <topology evidence="1">Multi-pass membrane protein</topology>
    </subcellularLocation>
</comment>
<sequence>MIKNYIKIAWRNLSRNKIHSFLNIAGLGVGMAVAMLIGLWIYDELTYNQAIPNYNHIAVVKQNQTFNGEVGTQSAVPYLMGDELRKSYGGDFKYVVTASWNHDHLLAFGEQKITKSGNYMEPQITDILSLKMLNGTRSGLRDKQSVILSASTAKALFGNADPMNKRIRIDHKFDVTVTGVYQDLPQNSDFNDLTFIAPWQLFIDNNNWSEKATNPWRNNSFLTFVQLADHADLNQVSAKIKDVKLKKVRPADAAFKPVIFLLPMSRWHLYAEFKNGVNVGGAIQYVWLFGLIGLFVLMLACINFMNLSTARSERRAKEVGIRKAIGSLRSQLVKQFFMESTMVAVFAFVCSILLAQLLLPYFNAVAGKQMHLLWGNVLFWLAGAGITVFTGLIAGLYPAFYLSSFQPAKVLKGTFKVGRLAAMPRQILVIVQFTISVVLIIGTMVVFRQVQFTKNRPVGYSRDGLLNVSVITDDIHKNFAAISQELKNTGAISAMAESSGEITSVNEVDNGFSWSGKDASVQGNFAVVYASHNYGKTIGWQVSAGRDFSENFLTDSTGIILNETAARFMGLKHPIGQTVNWDGKNFHIIGVIKDMVMQSPYSPVFRSVFVSDPNAQPIINIKINPRTSTHQALATIGEVFKKYNPAQPFNYQFTDEQYARKFGDEERVGKLASGFAGLAILISCLGLFGMASFMAEQRIKEIGVRKVLGASVLNLWGLLSKDFVKLIVISLLIAIPVSYYFMQGWLQNYQYRSTITWWIFAATALGAILITLLTVSYQSIRAALANPVKSLRAE</sequence>
<feature type="transmembrane region" description="Helical" evidence="6">
    <location>
        <begin position="285"/>
        <end position="307"/>
    </location>
</feature>
<keyword evidence="4 6" id="KW-1133">Transmembrane helix</keyword>
<evidence type="ECO:0000259" key="7">
    <source>
        <dbReference type="Pfam" id="PF02687"/>
    </source>
</evidence>
<evidence type="ECO:0000256" key="3">
    <source>
        <dbReference type="ARBA" id="ARBA00022692"/>
    </source>
</evidence>
<dbReference type="PANTHER" id="PTHR30572:SF18">
    <property type="entry name" value="ABC-TYPE MACROLIDE FAMILY EXPORT SYSTEM PERMEASE COMPONENT 2"/>
    <property type="match status" value="1"/>
</dbReference>
<dbReference type="InterPro" id="IPR025857">
    <property type="entry name" value="MacB_PCD"/>
</dbReference>
<reference evidence="9" key="1">
    <citation type="submission" date="2011-09" db="EMBL/GenBank/DDBJ databases">
        <title>The permanent draft genome of Mucilaginibacter paludis DSM 18603.</title>
        <authorList>
            <consortium name="US DOE Joint Genome Institute (JGI-PGF)"/>
            <person name="Lucas S."/>
            <person name="Han J."/>
            <person name="Lapidus A."/>
            <person name="Bruce D."/>
            <person name="Goodwin L."/>
            <person name="Pitluck S."/>
            <person name="Peters L."/>
            <person name="Kyrpides N."/>
            <person name="Mavromatis K."/>
            <person name="Ivanova N."/>
            <person name="Mikhailova N."/>
            <person name="Held B."/>
            <person name="Detter J.C."/>
            <person name="Tapia R."/>
            <person name="Han C."/>
            <person name="Land M."/>
            <person name="Hauser L."/>
            <person name="Markowitz V."/>
            <person name="Cheng J.-F."/>
            <person name="Hugenholtz P."/>
            <person name="Woyke T."/>
            <person name="Wu D."/>
            <person name="Tindall B."/>
            <person name="Brambilla E."/>
            <person name="Klenk H.-P."/>
            <person name="Eisen J.A."/>
        </authorList>
    </citation>
    <scope>NUCLEOTIDE SEQUENCE [LARGE SCALE GENOMIC DNA]</scope>
    <source>
        <strain evidence="9">DSM 18603</strain>
    </source>
</reference>
<feature type="domain" description="ABC3 transporter permease C-terminal" evidence="7">
    <location>
        <begin position="675"/>
        <end position="785"/>
    </location>
</feature>
<dbReference type="GO" id="GO:0022857">
    <property type="term" value="F:transmembrane transporter activity"/>
    <property type="evidence" value="ECO:0007669"/>
    <property type="project" value="TreeGrafter"/>
</dbReference>
<feature type="transmembrane region" description="Helical" evidence="6">
    <location>
        <begin position="379"/>
        <end position="402"/>
    </location>
</feature>
<protein>
    <recommendedName>
        <fullName evidence="11">ABC transporter permease</fullName>
    </recommendedName>
</protein>
<dbReference type="AlphaFoldDB" id="H1YC65"/>
<feature type="domain" description="ABC3 transporter permease C-terminal" evidence="7">
    <location>
        <begin position="291"/>
        <end position="406"/>
    </location>
</feature>
<keyword evidence="3 6" id="KW-0812">Transmembrane</keyword>
<feature type="domain" description="MacB-like periplasmic core" evidence="8">
    <location>
        <begin position="434"/>
        <end position="636"/>
    </location>
</feature>
<evidence type="ECO:0000259" key="8">
    <source>
        <dbReference type="Pfam" id="PF12704"/>
    </source>
</evidence>
<feature type="domain" description="MacB-like periplasmic core" evidence="8">
    <location>
        <begin position="20"/>
        <end position="242"/>
    </location>
</feature>
<evidence type="ECO:0000256" key="2">
    <source>
        <dbReference type="ARBA" id="ARBA00022475"/>
    </source>
</evidence>
<organism evidence="9 10">
    <name type="scientific">Mucilaginibacter paludis DSM 18603</name>
    <dbReference type="NCBI Taxonomy" id="714943"/>
    <lineage>
        <taxon>Bacteria</taxon>
        <taxon>Pseudomonadati</taxon>
        <taxon>Bacteroidota</taxon>
        <taxon>Sphingobacteriia</taxon>
        <taxon>Sphingobacteriales</taxon>
        <taxon>Sphingobacteriaceae</taxon>
        <taxon>Mucilaginibacter</taxon>
    </lineage>
</organism>
<feature type="transmembrane region" description="Helical" evidence="6">
    <location>
        <begin position="754"/>
        <end position="775"/>
    </location>
</feature>
<name>H1YC65_9SPHI</name>
<dbReference type="PANTHER" id="PTHR30572">
    <property type="entry name" value="MEMBRANE COMPONENT OF TRANSPORTER-RELATED"/>
    <property type="match status" value="1"/>
</dbReference>
<dbReference type="STRING" id="714943.Mucpa_5557"/>
<evidence type="ECO:0000256" key="1">
    <source>
        <dbReference type="ARBA" id="ARBA00004651"/>
    </source>
</evidence>
<dbReference type="HOGENOM" id="CLU_008713_1_0_10"/>
<dbReference type="Pfam" id="PF12704">
    <property type="entry name" value="MacB_PCD"/>
    <property type="match status" value="2"/>
</dbReference>
<dbReference type="eggNOG" id="COG0577">
    <property type="taxonomic scope" value="Bacteria"/>
</dbReference>
<evidence type="ECO:0008006" key="11">
    <source>
        <dbReference type="Google" id="ProtNLM"/>
    </source>
</evidence>
<dbReference type="InterPro" id="IPR050250">
    <property type="entry name" value="Macrolide_Exporter_MacB"/>
</dbReference>
<dbReference type="GO" id="GO:0005886">
    <property type="term" value="C:plasma membrane"/>
    <property type="evidence" value="ECO:0007669"/>
    <property type="project" value="UniProtKB-SubCell"/>
</dbReference>
<feature type="transmembrane region" description="Helical" evidence="6">
    <location>
        <begin position="336"/>
        <end position="359"/>
    </location>
</feature>
<feature type="transmembrane region" description="Helical" evidence="6">
    <location>
        <begin position="675"/>
        <end position="695"/>
    </location>
</feature>
<feature type="transmembrane region" description="Helical" evidence="6">
    <location>
        <begin position="21"/>
        <end position="42"/>
    </location>
</feature>
<keyword evidence="10" id="KW-1185">Reference proteome</keyword>
<feature type="transmembrane region" description="Helical" evidence="6">
    <location>
        <begin position="427"/>
        <end position="447"/>
    </location>
</feature>
<dbReference type="OrthoDB" id="1451596at2"/>
<dbReference type="InterPro" id="IPR003838">
    <property type="entry name" value="ABC3_permease_C"/>
</dbReference>
<evidence type="ECO:0000256" key="4">
    <source>
        <dbReference type="ARBA" id="ARBA00022989"/>
    </source>
</evidence>
<gene>
    <name evidence="9" type="ORF">Mucpa_5557</name>
</gene>
<accession>H1YC65</accession>
<evidence type="ECO:0000256" key="6">
    <source>
        <dbReference type="SAM" id="Phobius"/>
    </source>
</evidence>
<feature type="transmembrane region" description="Helical" evidence="6">
    <location>
        <begin position="723"/>
        <end position="742"/>
    </location>
</feature>
<evidence type="ECO:0000256" key="5">
    <source>
        <dbReference type="ARBA" id="ARBA00023136"/>
    </source>
</evidence>
<keyword evidence="2" id="KW-1003">Cell membrane</keyword>
<evidence type="ECO:0000313" key="10">
    <source>
        <dbReference type="Proteomes" id="UP000002774"/>
    </source>
</evidence>